<comment type="similarity">
    <text evidence="2">Belongs to the mitochondrion-specific ribosomal protein mS23 family.</text>
</comment>
<evidence type="ECO:0000256" key="5">
    <source>
        <dbReference type="ARBA" id="ARBA00023274"/>
    </source>
</evidence>
<evidence type="ECO:0000256" key="2">
    <source>
        <dbReference type="ARBA" id="ARBA00009864"/>
    </source>
</evidence>
<proteinExistence type="inferred from homology"/>
<dbReference type="OrthoDB" id="5542239at2759"/>
<evidence type="ECO:0000256" key="1">
    <source>
        <dbReference type="ARBA" id="ARBA00004173"/>
    </source>
</evidence>
<keyword evidence="3 6" id="KW-0689">Ribosomal protein</keyword>
<dbReference type="PANTHER" id="PTHR37799">
    <property type="entry name" value="37S RIBOSOMAL PROTEIN S25, MITOCHONDRIAL"/>
    <property type="match status" value="1"/>
</dbReference>
<accession>A0A8H3F4N7</accession>
<comment type="caution">
    <text evidence="7">The sequence shown here is derived from an EMBL/GenBank/DDBJ whole genome shotgun (WGS) entry which is preliminary data.</text>
</comment>
<dbReference type="Pfam" id="PF13741">
    <property type="entry name" value="MRP-S25"/>
    <property type="match status" value="1"/>
</dbReference>
<comment type="subunit">
    <text evidence="6">Component of the mitochondrial small ribosomal subunit.</text>
</comment>
<dbReference type="AlphaFoldDB" id="A0A8H3F4N7"/>
<dbReference type="PANTHER" id="PTHR37799:SF1">
    <property type="entry name" value="SMALL RIBOSOMAL SUBUNIT PROTEIN MS23"/>
    <property type="match status" value="1"/>
</dbReference>
<sequence length="259" mass="29751">MGRYDFRPLRVHQTATQLLNTERISRAPPWYNVVGSITPAQTLVRTQPLPHQHRKGRSRTKKASKLFQPQTIHYEEDALRKEFFKDHPWELARPRLVIEDDGKDSQKTDWSRMEQPEKALSGESVVQRELWLRQNVPGLKAAQAYDQARKEFYDLRLQEDVERRVAKEEAMSTGAYFGKSVLDIGMELEDQEYERWKEWATKEVALAEQRQAAMYTGSVENGEMALDSDAAEYEAAVEEVSDQIPAQGQSALGGAMVRP</sequence>
<evidence type="ECO:0000313" key="8">
    <source>
        <dbReference type="Proteomes" id="UP000664534"/>
    </source>
</evidence>
<reference evidence="7" key="1">
    <citation type="submission" date="2021-03" db="EMBL/GenBank/DDBJ databases">
        <authorList>
            <person name="Tagirdzhanova G."/>
        </authorList>
    </citation>
    <scope>NUCLEOTIDE SEQUENCE</scope>
</reference>
<dbReference type="GO" id="GO:0005763">
    <property type="term" value="C:mitochondrial small ribosomal subunit"/>
    <property type="evidence" value="ECO:0007669"/>
    <property type="project" value="UniProtKB-UniRule"/>
</dbReference>
<protein>
    <recommendedName>
        <fullName evidence="6">37S ribosomal protein S25, mitochondrial</fullName>
    </recommendedName>
</protein>
<name>A0A8H3F4N7_9LECA</name>
<dbReference type="GO" id="GO:0003735">
    <property type="term" value="F:structural constituent of ribosome"/>
    <property type="evidence" value="ECO:0007669"/>
    <property type="project" value="UniProtKB-UniRule"/>
</dbReference>
<evidence type="ECO:0000313" key="7">
    <source>
        <dbReference type="EMBL" id="CAF9914271.1"/>
    </source>
</evidence>
<dbReference type="EMBL" id="CAJPDT010000013">
    <property type="protein sequence ID" value="CAF9914271.1"/>
    <property type="molecule type" value="Genomic_DNA"/>
</dbReference>
<evidence type="ECO:0000256" key="3">
    <source>
        <dbReference type="ARBA" id="ARBA00022980"/>
    </source>
</evidence>
<evidence type="ECO:0000256" key="4">
    <source>
        <dbReference type="ARBA" id="ARBA00023128"/>
    </source>
</evidence>
<dbReference type="Proteomes" id="UP000664534">
    <property type="component" value="Unassembled WGS sequence"/>
</dbReference>
<gene>
    <name evidence="7" type="primary">RSM25</name>
    <name evidence="7" type="ORF">IMSHALPRED_001867</name>
</gene>
<evidence type="ECO:0000256" key="6">
    <source>
        <dbReference type="PIRNR" id="PIRNR029764"/>
    </source>
</evidence>
<dbReference type="PIRSF" id="PIRSF029764">
    <property type="entry name" value="RSM25"/>
    <property type="match status" value="1"/>
</dbReference>
<keyword evidence="4 6" id="KW-0496">Mitochondrion</keyword>
<comment type="subcellular location">
    <subcellularLocation>
        <location evidence="1 6">Mitochondrion</location>
    </subcellularLocation>
</comment>
<organism evidence="7 8">
    <name type="scientific">Imshaugia aleurites</name>
    <dbReference type="NCBI Taxonomy" id="172621"/>
    <lineage>
        <taxon>Eukaryota</taxon>
        <taxon>Fungi</taxon>
        <taxon>Dikarya</taxon>
        <taxon>Ascomycota</taxon>
        <taxon>Pezizomycotina</taxon>
        <taxon>Lecanoromycetes</taxon>
        <taxon>OSLEUM clade</taxon>
        <taxon>Lecanoromycetidae</taxon>
        <taxon>Lecanorales</taxon>
        <taxon>Lecanorineae</taxon>
        <taxon>Parmeliaceae</taxon>
        <taxon>Imshaugia</taxon>
    </lineage>
</organism>
<dbReference type="InterPro" id="IPR016939">
    <property type="entry name" value="Ribosomal_mS23_fun"/>
</dbReference>
<keyword evidence="5 6" id="KW-0687">Ribonucleoprotein</keyword>
<keyword evidence="8" id="KW-1185">Reference proteome</keyword>